<reference evidence="1" key="2">
    <citation type="journal article" date="2021" name="PeerJ">
        <title>Extensive microbial diversity within the chicken gut microbiome revealed by metagenomics and culture.</title>
        <authorList>
            <person name="Gilroy R."/>
            <person name="Ravi A."/>
            <person name="Getino M."/>
            <person name="Pursley I."/>
            <person name="Horton D.L."/>
            <person name="Alikhan N.F."/>
            <person name="Baker D."/>
            <person name="Gharbi K."/>
            <person name="Hall N."/>
            <person name="Watson M."/>
            <person name="Adriaenssens E.M."/>
            <person name="Foster-Nyarko E."/>
            <person name="Jarju S."/>
            <person name="Secka A."/>
            <person name="Antonio M."/>
            <person name="Oren A."/>
            <person name="Chaudhuri R.R."/>
            <person name="La Ragione R."/>
            <person name="Hildebrand F."/>
            <person name="Pallen M.J."/>
        </authorList>
    </citation>
    <scope>NUCLEOTIDE SEQUENCE</scope>
    <source>
        <strain evidence="1">CHK181-108</strain>
    </source>
</reference>
<name>A0A9D1H492_9FIRM</name>
<evidence type="ECO:0000313" key="2">
    <source>
        <dbReference type="Proteomes" id="UP000824165"/>
    </source>
</evidence>
<evidence type="ECO:0000313" key="1">
    <source>
        <dbReference type="EMBL" id="HIT85993.1"/>
    </source>
</evidence>
<organism evidence="1 2">
    <name type="scientific">Candidatus Ornithomonoglobus intestinigallinarum</name>
    <dbReference type="NCBI Taxonomy" id="2840894"/>
    <lineage>
        <taxon>Bacteria</taxon>
        <taxon>Bacillati</taxon>
        <taxon>Bacillota</taxon>
        <taxon>Clostridia</taxon>
        <taxon>Candidatus Ornithomonoglobus</taxon>
    </lineage>
</organism>
<dbReference type="EMBL" id="DVLU01000096">
    <property type="protein sequence ID" value="HIT85993.1"/>
    <property type="molecule type" value="Genomic_DNA"/>
</dbReference>
<accession>A0A9D1H492</accession>
<dbReference type="AlphaFoldDB" id="A0A9D1H492"/>
<proteinExistence type="predicted"/>
<comment type="caution">
    <text evidence="1">The sequence shown here is derived from an EMBL/GenBank/DDBJ whole genome shotgun (WGS) entry which is preliminary data.</text>
</comment>
<gene>
    <name evidence="1" type="ORF">IAA60_08865</name>
</gene>
<dbReference type="Proteomes" id="UP000824165">
    <property type="component" value="Unassembled WGS sequence"/>
</dbReference>
<reference evidence="1" key="1">
    <citation type="submission" date="2020-10" db="EMBL/GenBank/DDBJ databases">
        <authorList>
            <person name="Gilroy R."/>
        </authorList>
    </citation>
    <scope>NUCLEOTIDE SEQUENCE</scope>
    <source>
        <strain evidence="1">CHK181-108</strain>
    </source>
</reference>
<sequence>MKKEFVMPEMKVSKFSMENIVTDSTARIQAEAALEEAGVKAGYTTYVDFNKMFDFN</sequence>
<protein>
    <submittedName>
        <fullName evidence="1">Uncharacterized protein</fullName>
    </submittedName>
</protein>